<keyword evidence="2" id="KW-0040">ANK repeat</keyword>
<feature type="repeat" description="ANK" evidence="2">
    <location>
        <begin position="803"/>
        <end position="834"/>
    </location>
</feature>
<dbReference type="Gene3D" id="3.40.50.300">
    <property type="entry name" value="P-loop containing nucleotide triphosphate hydrolases"/>
    <property type="match status" value="1"/>
</dbReference>
<keyword evidence="5" id="KW-0034">Amyloid</keyword>
<organism evidence="5 6">
    <name type="scientific">Plectosphaerella cucumerina</name>
    <dbReference type="NCBI Taxonomy" id="40658"/>
    <lineage>
        <taxon>Eukaryota</taxon>
        <taxon>Fungi</taxon>
        <taxon>Dikarya</taxon>
        <taxon>Ascomycota</taxon>
        <taxon>Pezizomycotina</taxon>
        <taxon>Sordariomycetes</taxon>
        <taxon>Hypocreomycetidae</taxon>
        <taxon>Glomerellales</taxon>
        <taxon>Plectosphaerellaceae</taxon>
        <taxon>Plectosphaerella</taxon>
    </lineage>
</organism>
<dbReference type="InterPro" id="IPR002110">
    <property type="entry name" value="Ankyrin_rpt"/>
</dbReference>
<protein>
    <submittedName>
        <fullName evidence="5">Prion-inhibition and propagation-domain-containing protein</fullName>
    </submittedName>
</protein>
<evidence type="ECO:0000313" key="6">
    <source>
        <dbReference type="Proteomes" id="UP000813385"/>
    </source>
</evidence>
<dbReference type="Pfam" id="PF22939">
    <property type="entry name" value="WHD_GPIID"/>
    <property type="match status" value="1"/>
</dbReference>
<dbReference type="OrthoDB" id="539213at2759"/>
<dbReference type="Gene3D" id="1.20.120.1020">
    <property type="entry name" value="Prion-inhibition and propagation, HeLo domain"/>
    <property type="match status" value="1"/>
</dbReference>
<feature type="compositionally biased region" description="Polar residues" evidence="3">
    <location>
        <begin position="177"/>
        <end position="201"/>
    </location>
</feature>
<dbReference type="SUPFAM" id="SSF48403">
    <property type="entry name" value="Ankyrin repeat"/>
    <property type="match status" value="1"/>
</dbReference>
<dbReference type="InterPro" id="IPR007111">
    <property type="entry name" value="NACHT_NTPase"/>
</dbReference>
<dbReference type="AlphaFoldDB" id="A0A8K0TJB7"/>
<gene>
    <name evidence="5" type="ORF">B0T11DRAFT_242731</name>
</gene>
<dbReference type="InterPro" id="IPR029498">
    <property type="entry name" value="HeLo_dom"/>
</dbReference>
<dbReference type="PANTHER" id="PTHR10039:SF14">
    <property type="entry name" value="NACHT DOMAIN-CONTAINING PROTEIN"/>
    <property type="match status" value="1"/>
</dbReference>
<evidence type="ECO:0000256" key="3">
    <source>
        <dbReference type="SAM" id="MobiDB-lite"/>
    </source>
</evidence>
<keyword evidence="1" id="KW-0677">Repeat</keyword>
<sequence length="834" mass="92116">MEAAGLGIGIAGLAGLFSACLEAIEKVKAYKRFTSDADALNVQYDAHRLRLERWGRSVGLANGQLSADHHQRLDDSQTSSAIADLLRIINNILRSDGGSKPTRRGLTGLLQDAALGAGVDHPRTRQGVTESKTRKLTWALGGKGDRTVQVKLLGNLVQQLHYLVPPQQADGMHPTPDVSSGDTSRGTDPLSKVQTPETQSQPGWLAEIRQALAQVQGEIGAAPAETRREIHAWVQGQHSPNERCEDSRNKRLSGTCDWILTRPAYTRWSASEPPTDTPEILWINGRPGFGKTILCSRIVEHLSAVPDKFVAHFFLSSDHESRNDPYAVARSWLSQLASQPDVYDLIRQRWVTTQDQVATRATVIQLLRNALQARPGCYLVVDGLDECTAPADSSSSVAGFLEDVVKNAITPATRVLIVSRDEPEIRQTLRAGDTYRLTEYHIAPEDVHDDVTAFSRSIVDRKLPNKSDDIRESLSKTMSDRSDGQFLWLLLQEQSLKSWKNLAQLQRGLDGAPAGLDSLYERNWNRITRSDRADRAAALLRWAAFALRPLTVGEITEAVLIDEECDVLPTDELPDAIDDDCISSEILELCGPLVEVRGPHSAAENQTLHLAHFTVREFLVRRLPIGNIWQNETLRVSNENIQNTILARSCLWYIQSQQAWQDNDAIPESPFQAVLRDYAAESWHAHLKSGVPPNHDPGTLESVLAFMDEGRSCWNAWRSWVDTHDDDEAEVVEAEDIPPGPSYYALKFGLTAVAVLHIQRHGPGRIATSTGRSVLELSCTQGNILLAEVILNAGVDIETKALTGRTPLYSASLHGQLTAVQALLQRGARVEVMN</sequence>
<dbReference type="Gene3D" id="1.25.40.20">
    <property type="entry name" value="Ankyrin repeat-containing domain"/>
    <property type="match status" value="1"/>
</dbReference>
<keyword evidence="5" id="KW-0640">Prion</keyword>
<dbReference type="InterPro" id="IPR038305">
    <property type="entry name" value="HeLo_sf"/>
</dbReference>
<feature type="domain" description="NACHT" evidence="4">
    <location>
        <begin position="279"/>
        <end position="420"/>
    </location>
</feature>
<reference evidence="5" key="1">
    <citation type="journal article" date="2021" name="Nat. Commun.">
        <title>Genetic determinants of endophytism in the Arabidopsis root mycobiome.</title>
        <authorList>
            <person name="Mesny F."/>
            <person name="Miyauchi S."/>
            <person name="Thiergart T."/>
            <person name="Pickel B."/>
            <person name="Atanasova L."/>
            <person name="Karlsson M."/>
            <person name="Huettel B."/>
            <person name="Barry K.W."/>
            <person name="Haridas S."/>
            <person name="Chen C."/>
            <person name="Bauer D."/>
            <person name="Andreopoulos W."/>
            <person name="Pangilinan J."/>
            <person name="LaButti K."/>
            <person name="Riley R."/>
            <person name="Lipzen A."/>
            <person name="Clum A."/>
            <person name="Drula E."/>
            <person name="Henrissat B."/>
            <person name="Kohler A."/>
            <person name="Grigoriev I.V."/>
            <person name="Martin F.M."/>
            <person name="Hacquard S."/>
        </authorList>
    </citation>
    <scope>NUCLEOTIDE SEQUENCE</scope>
    <source>
        <strain evidence="5">MPI-CAGE-AT-0016</strain>
    </source>
</reference>
<accession>A0A8K0TJB7</accession>
<dbReference type="Pfam" id="PF14479">
    <property type="entry name" value="HeLo"/>
    <property type="match status" value="1"/>
</dbReference>
<dbReference type="Pfam" id="PF24883">
    <property type="entry name" value="NPHP3_N"/>
    <property type="match status" value="1"/>
</dbReference>
<proteinExistence type="predicted"/>
<evidence type="ECO:0000256" key="1">
    <source>
        <dbReference type="ARBA" id="ARBA00022737"/>
    </source>
</evidence>
<dbReference type="Proteomes" id="UP000813385">
    <property type="component" value="Unassembled WGS sequence"/>
</dbReference>
<dbReference type="InterPro" id="IPR027417">
    <property type="entry name" value="P-loop_NTPase"/>
</dbReference>
<dbReference type="EMBL" id="JAGPXD010000003">
    <property type="protein sequence ID" value="KAH7363632.1"/>
    <property type="molecule type" value="Genomic_DNA"/>
</dbReference>
<dbReference type="SUPFAM" id="SSF52540">
    <property type="entry name" value="P-loop containing nucleoside triphosphate hydrolases"/>
    <property type="match status" value="1"/>
</dbReference>
<keyword evidence="6" id="KW-1185">Reference proteome</keyword>
<dbReference type="PROSITE" id="PS50297">
    <property type="entry name" value="ANK_REP_REGION"/>
    <property type="match status" value="1"/>
</dbReference>
<dbReference type="PROSITE" id="PS50088">
    <property type="entry name" value="ANK_REPEAT"/>
    <property type="match status" value="1"/>
</dbReference>
<dbReference type="InterPro" id="IPR036770">
    <property type="entry name" value="Ankyrin_rpt-contain_sf"/>
</dbReference>
<name>A0A8K0TJB7_9PEZI</name>
<dbReference type="Pfam" id="PF12796">
    <property type="entry name" value="Ank_2"/>
    <property type="match status" value="1"/>
</dbReference>
<comment type="caution">
    <text evidence="5">The sequence shown here is derived from an EMBL/GenBank/DDBJ whole genome shotgun (WGS) entry which is preliminary data.</text>
</comment>
<feature type="region of interest" description="Disordered" evidence="3">
    <location>
        <begin position="166"/>
        <end position="201"/>
    </location>
</feature>
<evidence type="ECO:0000259" key="4">
    <source>
        <dbReference type="PROSITE" id="PS50837"/>
    </source>
</evidence>
<dbReference type="PROSITE" id="PS50837">
    <property type="entry name" value="NACHT"/>
    <property type="match status" value="1"/>
</dbReference>
<dbReference type="SMART" id="SM00248">
    <property type="entry name" value="ANK"/>
    <property type="match status" value="2"/>
</dbReference>
<evidence type="ECO:0000256" key="2">
    <source>
        <dbReference type="PROSITE-ProRule" id="PRU00023"/>
    </source>
</evidence>
<dbReference type="InterPro" id="IPR056884">
    <property type="entry name" value="NPHP3-like_N"/>
</dbReference>
<evidence type="ECO:0000313" key="5">
    <source>
        <dbReference type="EMBL" id="KAH7363632.1"/>
    </source>
</evidence>
<dbReference type="PANTHER" id="PTHR10039">
    <property type="entry name" value="AMELOGENIN"/>
    <property type="match status" value="1"/>
</dbReference>
<dbReference type="InterPro" id="IPR054471">
    <property type="entry name" value="GPIID_WHD"/>
</dbReference>